<sequence length="142" mass="15770">MIIGIGNDLIDIRRIERALERFGDRFIQRIFTPLEQKKAERRRNRAETYAKRFAAKEACAKALGTGFRKGVFWRDLCVVNLPGGRPSMELTGGALKRLQEVTPAGMKAQIDLTLTDEPPLSQAIVIISAIPYVPAKSSNEGS</sequence>
<keyword evidence="6" id="KW-0443">Lipid metabolism</keyword>
<dbReference type="InterPro" id="IPR002582">
    <property type="entry name" value="ACPS"/>
</dbReference>
<evidence type="ECO:0000256" key="2">
    <source>
        <dbReference type="ARBA" id="ARBA00022679"/>
    </source>
</evidence>
<reference evidence="9" key="1">
    <citation type="submission" date="2018-05" db="EMBL/GenBank/DDBJ databases">
        <authorList>
            <person name="Lanie J.A."/>
            <person name="Ng W.-L."/>
            <person name="Kazmierczak K.M."/>
            <person name="Andrzejewski T.M."/>
            <person name="Davidsen T.M."/>
            <person name="Wayne K.J."/>
            <person name="Tettelin H."/>
            <person name="Glass J.I."/>
            <person name="Rusch D."/>
            <person name="Podicherti R."/>
            <person name="Tsui H.-C.T."/>
            <person name="Winkler M.E."/>
        </authorList>
    </citation>
    <scope>NUCLEOTIDE SEQUENCE</scope>
</reference>
<dbReference type="GO" id="GO:0006633">
    <property type="term" value="P:fatty acid biosynthetic process"/>
    <property type="evidence" value="ECO:0007669"/>
    <property type="project" value="UniProtKB-KW"/>
</dbReference>
<dbReference type="InterPro" id="IPR004568">
    <property type="entry name" value="Ppantetheine-prot_Trfase_dom"/>
</dbReference>
<proteinExistence type="inferred from homology"/>
<evidence type="ECO:0000256" key="7">
    <source>
        <dbReference type="ARBA" id="ARBA00023160"/>
    </source>
</evidence>
<dbReference type="Gene3D" id="3.90.470.20">
    <property type="entry name" value="4'-phosphopantetheinyl transferase domain"/>
    <property type="match status" value="1"/>
</dbReference>
<keyword evidence="1" id="KW-0444">Lipid biosynthesis</keyword>
<name>A0A382NI34_9ZZZZ</name>
<evidence type="ECO:0000256" key="1">
    <source>
        <dbReference type="ARBA" id="ARBA00022516"/>
    </source>
</evidence>
<dbReference type="InterPro" id="IPR008278">
    <property type="entry name" value="4-PPantetheinyl_Trfase_dom"/>
</dbReference>
<evidence type="ECO:0000256" key="4">
    <source>
        <dbReference type="ARBA" id="ARBA00022832"/>
    </source>
</evidence>
<keyword evidence="2" id="KW-0808">Transferase</keyword>
<keyword evidence="3" id="KW-0479">Metal-binding</keyword>
<organism evidence="9">
    <name type="scientific">marine metagenome</name>
    <dbReference type="NCBI Taxonomy" id="408172"/>
    <lineage>
        <taxon>unclassified sequences</taxon>
        <taxon>metagenomes</taxon>
        <taxon>ecological metagenomes</taxon>
    </lineage>
</organism>
<dbReference type="Pfam" id="PF01648">
    <property type="entry name" value="ACPS"/>
    <property type="match status" value="1"/>
</dbReference>
<dbReference type="GO" id="GO:0000287">
    <property type="term" value="F:magnesium ion binding"/>
    <property type="evidence" value="ECO:0007669"/>
    <property type="project" value="InterPro"/>
</dbReference>
<keyword evidence="5" id="KW-0460">Magnesium</keyword>
<keyword evidence="7" id="KW-0275">Fatty acid biosynthesis</keyword>
<evidence type="ECO:0000256" key="3">
    <source>
        <dbReference type="ARBA" id="ARBA00022723"/>
    </source>
</evidence>
<dbReference type="GO" id="GO:0008897">
    <property type="term" value="F:holo-[acyl-carrier-protein] synthase activity"/>
    <property type="evidence" value="ECO:0007669"/>
    <property type="project" value="InterPro"/>
</dbReference>
<dbReference type="NCBIfam" id="TIGR00516">
    <property type="entry name" value="acpS"/>
    <property type="match status" value="1"/>
</dbReference>
<dbReference type="AlphaFoldDB" id="A0A382NI34"/>
<protein>
    <recommendedName>
        <fullName evidence="8">4'-phosphopantetheinyl transferase domain-containing protein</fullName>
    </recommendedName>
</protein>
<evidence type="ECO:0000256" key="5">
    <source>
        <dbReference type="ARBA" id="ARBA00022842"/>
    </source>
</evidence>
<gene>
    <name evidence="9" type="ORF">METZ01_LOCUS312781</name>
</gene>
<dbReference type="EMBL" id="UINC01100122">
    <property type="protein sequence ID" value="SVC59927.1"/>
    <property type="molecule type" value="Genomic_DNA"/>
</dbReference>
<dbReference type="NCBIfam" id="TIGR00556">
    <property type="entry name" value="pantethn_trn"/>
    <property type="match status" value="1"/>
</dbReference>
<evidence type="ECO:0000259" key="8">
    <source>
        <dbReference type="Pfam" id="PF01648"/>
    </source>
</evidence>
<accession>A0A382NI34</accession>
<keyword evidence="4" id="KW-0276">Fatty acid metabolism</keyword>
<feature type="domain" description="4'-phosphopantetheinyl transferase" evidence="8">
    <location>
        <begin position="4"/>
        <end position="98"/>
    </location>
</feature>
<dbReference type="HAMAP" id="MF_00101">
    <property type="entry name" value="AcpS"/>
    <property type="match status" value="1"/>
</dbReference>
<dbReference type="SUPFAM" id="SSF56214">
    <property type="entry name" value="4'-phosphopantetheinyl transferase"/>
    <property type="match status" value="1"/>
</dbReference>
<evidence type="ECO:0000256" key="6">
    <source>
        <dbReference type="ARBA" id="ARBA00023098"/>
    </source>
</evidence>
<evidence type="ECO:0000313" key="9">
    <source>
        <dbReference type="EMBL" id="SVC59927.1"/>
    </source>
</evidence>
<dbReference type="InterPro" id="IPR037143">
    <property type="entry name" value="4-PPantetheinyl_Trfase_dom_sf"/>
</dbReference>